<gene>
    <name evidence="4" type="ORF">DV515_00017922</name>
</gene>
<name>A0A3L8Q8Y4_CHLGU</name>
<protein>
    <recommendedName>
        <fullName evidence="3">CLASP N-terminal domain-containing protein</fullName>
    </recommendedName>
</protein>
<proteinExistence type="predicted"/>
<evidence type="ECO:0000259" key="3">
    <source>
        <dbReference type="Pfam" id="PF12348"/>
    </source>
</evidence>
<dbReference type="PANTHER" id="PTHR21567:SF42">
    <property type="entry name" value="TOG ARRAY REGULATOR OF AXONEMAL MICROTUBULES PROTEIN 2"/>
    <property type="match status" value="1"/>
</dbReference>
<dbReference type="Gene3D" id="1.25.10.10">
    <property type="entry name" value="Leucine-rich Repeat Variant"/>
    <property type="match status" value="1"/>
</dbReference>
<dbReference type="GO" id="GO:0005881">
    <property type="term" value="C:cytoplasmic microtubule"/>
    <property type="evidence" value="ECO:0007669"/>
    <property type="project" value="TreeGrafter"/>
</dbReference>
<feature type="signal peptide" evidence="2">
    <location>
        <begin position="1"/>
        <end position="22"/>
    </location>
</feature>
<reference evidence="4 5" key="1">
    <citation type="journal article" date="2018" name="Proc. R. Soc. B">
        <title>A non-coding region near Follistatin controls head colour polymorphism in the Gouldian finch.</title>
        <authorList>
            <person name="Toomey M.B."/>
            <person name="Marques C.I."/>
            <person name="Andrade P."/>
            <person name="Araujo P.M."/>
            <person name="Sabatino S."/>
            <person name="Gazda M.A."/>
            <person name="Afonso S."/>
            <person name="Lopes R.J."/>
            <person name="Corbo J.C."/>
            <person name="Carneiro M."/>
        </authorList>
    </citation>
    <scope>NUCLEOTIDE SEQUENCE [LARGE SCALE GENOMIC DNA]</scope>
    <source>
        <strain evidence="4">Red01</strain>
        <tissue evidence="4">Muscle</tissue>
    </source>
</reference>
<dbReference type="GO" id="GO:0005929">
    <property type="term" value="C:cilium"/>
    <property type="evidence" value="ECO:0007669"/>
    <property type="project" value="TreeGrafter"/>
</dbReference>
<feature type="chain" id="PRO_5018079151" description="CLASP N-terminal domain-containing protein" evidence="2">
    <location>
        <begin position="23"/>
        <end position="362"/>
    </location>
</feature>
<evidence type="ECO:0000256" key="2">
    <source>
        <dbReference type="SAM" id="SignalP"/>
    </source>
</evidence>
<keyword evidence="5" id="KW-1185">Reference proteome</keyword>
<dbReference type="InterPro" id="IPR016024">
    <property type="entry name" value="ARM-type_fold"/>
</dbReference>
<feature type="compositionally biased region" description="Basic and acidic residues" evidence="1">
    <location>
        <begin position="252"/>
        <end position="268"/>
    </location>
</feature>
<sequence length="362" mass="40445">MTGKKVLVHSVSLLALRGCCLGGEKINLLPFRELKEKGLFNIKHLAWSHSEVLPCRLRDVCLAVTSEVTNLRSKVSYSAIVTLGELFVTLKKDMDSEVDEVARVLLKMVWNSPEFVQKAASQTLRIMVENVTPARAMTALMDMGVKSHHAQVRKCAAELLLALVERIGVTKLADTPRAERIAHVAGKLAQDCHQDTRHYGQEMVKLLLKHQKFKTLLEQSLSTRDLLTRIKKKVSAWQEKCLLCGMENQKGERPSVKEPVKKRNDGLKKPQATLSSTKRVKSTSDGRLLDRAKAQAMVPPAVEEMELLQRIYNLLEAKGFQTRMEGVALLQDLCKSSPQLISTNIVQEKVPDNVAVKGLNLL</sequence>
<evidence type="ECO:0000256" key="1">
    <source>
        <dbReference type="SAM" id="MobiDB-lite"/>
    </source>
</evidence>
<keyword evidence="2" id="KW-0732">Signal</keyword>
<dbReference type="EMBL" id="QUSF01001950">
    <property type="protein sequence ID" value="RLV63780.1"/>
    <property type="molecule type" value="Genomic_DNA"/>
</dbReference>
<evidence type="ECO:0000313" key="4">
    <source>
        <dbReference type="EMBL" id="RLV63780.1"/>
    </source>
</evidence>
<comment type="caution">
    <text evidence="4">The sequence shown here is derived from an EMBL/GenBank/DDBJ whole genome shotgun (WGS) entry which is preliminary data.</text>
</comment>
<feature type="region of interest" description="Disordered" evidence="1">
    <location>
        <begin position="252"/>
        <end position="284"/>
    </location>
</feature>
<dbReference type="OrthoDB" id="63891at2759"/>
<dbReference type="AlphaFoldDB" id="A0A3L8Q8Y4"/>
<dbReference type="PANTHER" id="PTHR21567">
    <property type="entry name" value="CLASP"/>
    <property type="match status" value="1"/>
</dbReference>
<organism evidence="4 5">
    <name type="scientific">Chloebia gouldiae</name>
    <name type="common">Gouldian finch</name>
    <name type="synonym">Erythrura gouldiae</name>
    <dbReference type="NCBI Taxonomy" id="44316"/>
    <lineage>
        <taxon>Eukaryota</taxon>
        <taxon>Metazoa</taxon>
        <taxon>Chordata</taxon>
        <taxon>Craniata</taxon>
        <taxon>Vertebrata</taxon>
        <taxon>Euteleostomi</taxon>
        <taxon>Archelosauria</taxon>
        <taxon>Archosauria</taxon>
        <taxon>Dinosauria</taxon>
        <taxon>Saurischia</taxon>
        <taxon>Theropoda</taxon>
        <taxon>Coelurosauria</taxon>
        <taxon>Aves</taxon>
        <taxon>Neognathae</taxon>
        <taxon>Neoaves</taxon>
        <taxon>Telluraves</taxon>
        <taxon>Australaves</taxon>
        <taxon>Passeriformes</taxon>
        <taxon>Passeroidea</taxon>
        <taxon>Passeridae</taxon>
        <taxon>Chloebia</taxon>
    </lineage>
</organism>
<dbReference type="InterPro" id="IPR024395">
    <property type="entry name" value="CLASP_N_dom"/>
</dbReference>
<feature type="domain" description="CLASP N-terminal" evidence="3">
    <location>
        <begin position="56"/>
        <end position="168"/>
    </location>
</feature>
<dbReference type="Proteomes" id="UP000276834">
    <property type="component" value="Unassembled WGS sequence"/>
</dbReference>
<accession>A0A3L8Q8Y4</accession>
<dbReference type="GO" id="GO:0008017">
    <property type="term" value="F:microtubule binding"/>
    <property type="evidence" value="ECO:0007669"/>
    <property type="project" value="TreeGrafter"/>
</dbReference>
<dbReference type="Pfam" id="PF12348">
    <property type="entry name" value="CLASP_N"/>
    <property type="match status" value="1"/>
</dbReference>
<evidence type="ECO:0000313" key="5">
    <source>
        <dbReference type="Proteomes" id="UP000276834"/>
    </source>
</evidence>
<dbReference type="InterPro" id="IPR011989">
    <property type="entry name" value="ARM-like"/>
</dbReference>
<dbReference type="SUPFAM" id="SSF48371">
    <property type="entry name" value="ARM repeat"/>
    <property type="match status" value="1"/>
</dbReference>
<dbReference type="GO" id="GO:0000226">
    <property type="term" value="P:microtubule cytoskeleton organization"/>
    <property type="evidence" value="ECO:0007669"/>
    <property type="project" value="TreeGrafter"/>
</dbReference>